<evidence type="ECO:0000256" key="1">
    <source>
        <dbReference type="SAM" id="MobiDB-lite"/>
    </source>
</evidence>
<comment type="caution">
    <text evidence="2">The sequence shown here is derived from an EMBL/GenBank/DDBJ whole genome shotgun (WGS) entry which is preliminary data.</text>
</comment>
<accession>A0ABW6M1N1</accession>
<feature type="region of interest" description="Disordered" evidence="1">
    <location>
        <begin position="85"/>
        <end position="106"/>
    </location>
</feature>
<protein>
    <submittedName>
        <fullName evidence="2">Uncharacterized protein</fullName>
    </submittedName>
</protein>
<name>A0ABW6M1N1_9ACTN</name>
<gene>
    <name evidence="2" type="ORF">ACFYNQ_11735</name>
</gene>
<dbReference type="Proteomes" id="UP001601303">
    <property type="component" value="Unassembled WGS sequence"/>
</dbReference>
<proteinExistence type="predicted"/>
<reference evidence="2 3" key="1">
    <citation type="submission" date="2024-10" db="EMBL/GenBank/DDBJ databases">
        <title>The Natural Products Discovery Center: Release of the First 8490 Sequenced Strains for Exploring Actinobacteria Biosynthetic Diversity.</title>
        <authorList>
            <person name="Kalkreuter E."/>
            <person name="Kautsar S.A."/>
            <person name="Yang D."/>
            <person name="Bader C.D."/>
            <person name="Teijaro C.N."/>
            <person name="Fluegel L."/>
            <person name="Davis C.M."/>
            <person name="Simpson J.R."/>
            <person name="Lauterbach L."/>
            <person name="Steele A.D."/>
            <person name="Gui C."/>
            <person name="Meng S."/>
            <person name="Li G."/>
            <person name="Viehrig K."/>
            <person name="Ye F."/>
            <person name="Su P."/>
            <person name="Kiefer A.F."/>
            <person name="Nichols A."/>
            <person name="Cepeda A.J."/>
            <person name="Yan W."/>
            <person name="Fan B."/>
            <person name="Jiang Y."/>
            <person name="Adhikari A."/>
            <person name="Zheng C.-J."/>
            <person name="Schuster L."/>
            <person name="Cowan T.M."/>
            <person name="Smanski M.J."/>
            <person name="Chevrette M.G."/>
            <person name="De Carvalho L.P.S."/>
            <person name="Shen B."/>
        </authorList>
    </citation>
    <scope>NUCLEOTIDE SEQUENCE [LARGE SCALE GENOMIC DNA]</scope>
    <source>
        <strain evidence="2 3">NPDC006488</strain>
    </source>
</reference>
<evidence type="ECO:0000313" key="3">
    <source>
        <dbReference type="Proteomes" id="UP001601303"/>
    </source>
</evidence>
<keyword evidence="3" id="KW-1185">Reference proteome</keyword>
<evidence type="ECO:0000313" key="2">
    <source>
        <dbReference type="EMBL" id="MFE9599243.1"/>
    </source>
</evidence>
<dbReference type="EMBL" id="JBIAHM010000003">
    <property type="protein sequence ID" value="MFE9599243.1"/>
    <property type="molecule type" value="Genomic_DNA"/>
</dbReference>
<sequence length="106" mass="11411">MPDEPTHGRDAAAWSPLDSDGWYAARDATTALRDVLVRAGLEKDFPYLRADVNAFGHGLVDLGRVPPATAERLAELLRLALASGYRRDGNDGSHGSSIAEEHEGRA</sequence>
<organism evidence="2 3">
    <name type="scientific">Streptomyces hokutonensis</name>
    <dbReference type="NCBI Taxonomy" id="1306990"/>
    <lineage>
        <taxon>Bacteria</taxon>
        <taxon>Bacillati</taxon>
        <taxon>Actinomycetota</taxon>
        <taxon>Actinomycetes</taxon>
        <taxon>Kitasatosporales</taxon>
        <taxon>Streptomycetaceae</taxon>
        <taxon>Streptomyces</taxon>
    </lineage>
</organism>
<dbReference type="RefSeq" id="WP_388105081.1">
    <property type="nucleotide sequence ID" value="NZ_JBIAHM010000003.1"/>
</dbReference>